<reference evidence="3" key="1">
    <citation type="submission" date="2024-06" db="EMBL/GenBank/DDBJ databases">
        <authorList>
            <consortium name="consrtm"/>
            <person name="Uemura M."/>
            <person name="Terahara T."/>
        </authorList>
    </citation>
    <scope>NUCLEOTIDE SEQUENCE</scope>
    <source>
        <strain evidence="3">KM77-8</strain>
    </source>
</reference>
<protein>
    <recommendedName>
        <fullName evidence="4">Zinc ribbon domain-containing protein</fullName>
    </recommendedName>
</protein>
<organism evidence="3">
    <name type="scientific">Streptomyces haneummycinicus</name>
    <dbReference type="NCBI Taxonomy" id="3074435"/>
    <lineage>
        <taxon>Bacteria</taxon>
        <taxon>Bacillati</taxon>
        <taxon>Actinomycetota</taxon>
        <taxon>Actinomycetes</taxon>
        <taxon>Kitasatosporales</taxon>
        <taxon>Streptomycetaceae</taxon>
        <taxon>Streptomyces</taxon>
    </lineage>
</organism>
<feature type="compositionally biased region" description="Low complexity" evidence="1">
    <location>
        <begin position="254"/>
        <end position="269"/>
    </location>
</feature>
<accession>A0AAT9H8P5</accession>
<reference evidence="3" key="2">
    <citation type="submission" date="2024-07" db="EMBL/GenBank/DDBJ databases">
        <title>Streptomyces haneummycinica sp. nov., a new antibiotic-producing actinobacterium isolated from marine sediment.</title>
        <authorList>
            <person name="Uemura M."/>
            <person name="Hamada M."/>
            <person name="Hirano S."/>
            <person name="Kobayashi K."/>
            <person name="Ohshiro T."/>
            <person name="Kobayashi T."/>
            <person name="Terahara T."/>
        </authorList>
    </citation>
    <scope>NUCLEOTIDE SEQUENCE</scope>
    <source>
        <strain evidence="3">KM77-8</strain>
    </source>
</reference>
<evidence type="ECO:0008006" key="4">
    <source>
        <dbReference type="Google" id="ProtNLM"/>
    </source>
</evidence>
<feature type="compositionally biased region" description="Low complexity" evidence="1">
    <location>
        <begin position="156"/>
        <end position="173"/>
    </location>
</feature>
<evidence type="ECO:0000256" key="1">
    <source>
        <dbReference type="SAM" id="MobiDB-lite"/>
    </source>
</evidence>
<keyword evidence="2" id="KW-0812">Transmembrane</keyword>
<feature type="region of interest" description="Disordered" evidence="1">
    <location>
        <begin position="123"/>
        <end position="269"/>
    </location>
</feature>
<evidence type="ECO:0000256" key="2">
    <source>
        <dbReference type="SAM" id="Phobius"/>
    </source>
</evidence>
<name>A0AAT9H8P5_9ACTN</name>
<dbReference type="AlphaFoldDB" id="A0AAT9H8P5"/>
<gene>
    <name evidence="3" type="ORF">SHKM778_01530</name>
</gene>
<keyword evidence="2" id="KW-0472">Membrane</keyword>
<proteinExistence type="predicted"/>
<evidence type="ECO:0000313" key="3">
    <source>
        <dbReference type="EMBL" id="BFO13765.1"/>
    </source>
</evidence>
<keyword evidence="2" id="KW-1133">Transmembrane helix</keyword>
<feature type="transmembrane region" description="Helical" evidence="2">
    <location>
        <begin position="102"/>
        <end position="120"/>
    </location>
</feature>
<sequence length="279" mass="28394">MDYCSTCRRHLNGALVCPGCGAYAPDIAPSVIGGHTVPGTATAATASEAGVRPPDPRPDGMGDMDDMDDIPEPAAMATVATGTGRAARRRQVIRWKKTQRRALVATAVALVGGGLTLASMDRGGGDRAQAAGAPDLGGMGGGKDLADQYDDLDDVPSASRSGRSGRPRTVTGEPPEPPRRPAPFGQPHGERGRRGHGGARPGVPATDGVPGPRLPRGSGYGQRVRVPGERRIRYGHPARVSAPATGDDGGGADQGQATPSAPATTAPDPQLCLLVICLG</sequence>
<dbReference type="EMBL" id="AP035768">
    <property type="protein sequence ID" value="BFO13765.1"/>
    <property type="molecule type" value="Genomic_DNA"/>
</dbReference>